<name>A0A8C3C717_CAIMO</name>
<dbReference type="GO" id="GO:0045087">
    <property type="term" value="P:innate immune response"/>
    <property type="evidence" value="ECO:0007669"/>
    <property type="project" value="UniProtKB-KW"/>
</dbReference>
<dbReference type="SMART" id="SM00013">
    <property type="entry name" value="LRRNT"/>
    <property type="match status" value="1"/>
</dbReference>
<evidence type="ECO:0000313" key="18">
    <source>
        <dbReference type="Proteomes" id="UP000694556"/>
    </source>
</evidence>
<dbReference type="Ensembl" id="ENSCMMT00000018121.1">
    <property type="protein sequence ID" value="ENSCMMP00000016479.1"/>
    <property type="gene ID" value="ENSCMMG00000010472.1"/>
</dbReference>
<protein>
    <recommendedName>
        <fullName evidence="19">Leucine rich repeat containing 26</fullName>
    </recommendedName>
</protein>
<evidence type="ECO:0000256" key="12">
    <source>
        <dbReference type="ARBA" id="ARBA00023198"/>
    </source>
</evidence>
<evidence type="ECO:0000256" key="11">
    <source>
        <dbReference type="ARBA" id="ARBA00023180"/>
    </source>
</evidence>
<evidence type="ECO:0000256" key="4">
    <source>
        <dbReference type="ARBA" id="ARBA00022614"/>
    </source>
</evidence>
<dbReference type="Proteomes" id="UP000694556">
    <property type="component" value="Unassembled WGS sequence"/>
</dbReference>
<proteinExistence type="inferred from homology"/>
<evidence type="ECO:0000256" key="3">
    <source>
        <dbReference type="ARBA" id="ARBA00022588"/>
    </source>
</evidence>
<dbReference type="InterPro" id="IPR032675">
    <property type="entry name" value="LRR_dom_sf"/>
</dbReference>
<comment type="similarity">
    <text evidence="2">Belongs to the Toll-like receptor family.</text>
</comment>
<evidence type="ECO:0000256" key="6">
    <source>
        <dbReference type="ARBA" id="ARBA00022729"/>
    </source>
</evidence>
<dbReference type="PANTHER" id="PTHR24365">
    <property type="entry name" value="TOLL-LIKE RECEPTOR"/>
    <property type="match status" value="1"/>
</dbReference>
<keyword evidence="7" id="KW-0677">Repeat</keyword>
<feature type="domain" description="LRRCT" evidence="16">
    <location>
        <begin position="312"/>
        <end position="365"/>
    </location>
</feature>
<dbReference type="PROSITE" id="PS51450">
    <property type="entry name" value="LRR"/>
    <property type="match status" value="1"/>
</dbReference>
<sequence length="421" mass="46287">MIEALSYPRQLRGPGSAVHGRLPCGEDEGQEVFGFFHLPRLRCPQAVNCGLDGAGCLPGWSDAWRGEGRGHSHTLPGQASLQKYFLREVQLHPAQHTVGNAQSYREPCVSTRSPHPRVPGRVEQLGKARGAGHPAPRGTLMLEDGKPSLRGWEAMGVWRGPSTVLALLLLLCPLPAPACPPACRCLAGDVDCRQRALHEVPPRLPTNASTLLLGYNFIAVLRARSFPSLPALLRLSLPHNQLGMIHRQALVGLGALQELDLSNNYLATLSPESFLPLGSLATLNLGNNRLEELGAGVLSALPQLQELFLHGNPWVCSCSILPLWRWLGHNRDKVPEESSLQCVFPEQLSTYPIMAFRNESFWPCQETPLSAQHYATFLLLGLSSFLASIIFCTLMGCIVVIYQHLRKEPCFCRRPLLCRGH</sequence>
<keyword evidence="12" id="KW-0395">Inflammatory response</keyword>
<dbReference type="PANTHER" id="PTHR24365:SF530">
    <property type="entry name" value="MSTPROX-RELATED"/>
    <property type="match status" value="1"/>
</dbReference>
<keyword evidence="3" id="KW-0399">Innate immunity</keyword>
<evidence type="ECO:0000259" key="15">
    <source>
        <dbReference type="SMART" id="SM00013"/>
    </source>
</evidence>
<dbReference type="InterPro" id="IPR003591">
    <property type="entry name" value="Leu-rich_rpt_typical-subtyp"/>
</dbReference>
<organism evidence="17 18">
    <name type="scientific">Cairina moschata</name>
    <name type="common">Muscovy duck</name>
    <dbReference type="NCBI Taxonomy" id="8855"/>
    <lineage>
        <taxon>Eukaryota</taxon>
        <taxon>Metazoa</taxon>
        <taxon>Chordata</taxon>
        <taxon>Craniata</taxon>
        <taxon>Vertebrata</taxon>
        <taxon>Euteleostomi</taxon>
        <taxon>Archelosauria</taxon>
        <taxon>Archosauria</taxon>
        <taxon>Dinosauria</taxon>
        <taxon>Saurischia</taxon>
        <taxon>Theropoda</taxon>
        <taxon>Coelurosauria</taxon>
        <taxon>Aves</taxon>
        <taxon>Neognathae</taxon>
        <taxon>Galloanserae</taxon>
        <taxon>Anseriformes</taxon>
        <taxon>Anatidae</taxon>
        <taxon>Anatinae</taxon>
        <taxon>Cairina</taxon>
    </lineage>
</organism>
<keyword evidence="11" id="KW-0325">Glycoprotein</keyword>
<evidence type="ECO:0000256" key="10">
    <source>
        <dbReference type="ARBA" id="ARBA00023136"/>
    </source>
</evidence>
<dbReference type="GO" id="GO:0006954">
    <property type="term" value="P:inflammatory response"/>
    <property type="evidence" value="ECO:0007669"/>
    <property type="project" value="UniProtKB-KW"/>
</dbReference>
<dbReference type="GO" id="GO:0007165">
    <property type="term" value="P:signal transduction"/>
    <property type="evidence" value="ECO:0007669"/>
    <property type="project" value="TreeGrafter"/>
</dbReference>
<evidence type="ECO:0000256" key="9">
    <source>
        <dbReference type="ARBA" id="ARBA00022989"/>
    </source>
</evidence>
<evidence type="ECO:0000256" key="13">
    <source>
        <dbReference type="SAM" id="MobiDB-lite"/>
    </source>
</evidence>
<keyword evidence="10 14" id="KW-0472">Membrane</keyword>
<dbReference type="SMART" id="SM00369">
    <property type="entry name" value="LRR_TYP"/>
    <property type="match status" value="3"/>
</dbReference>
<keyword evidence="5 14" id="KW-0812">Transmembrane</keyword>
<keyword evidence="18" id="KW-1185">Reference proteome</keyword>
<evidence type="ECO:0000256" key="1">
    <source>
        <dbReference type="ARBA" id="ARBA00004167"/>
    </source>
</evidence>
<feature type="transmembrane region" description="Helical" evidence="14">
    <location>
        <begin position="374"/>
        <end position="402"/>
    </location>
</feature>
<dbReference type="SMART" id="SM00082">
    <property type="entry name" value="LRRCT"/>
    <property type="match status" value="1"/>
</dbReference>
<evidence type="ECO:0000256" key="8">
    <source>
        <dbReference type="ARBA" id="ARBA00022859"/>
    </source>
</evidence>
<dbReference type="AlphaFoldDB" id="A0A8C3C717"/>
<reference evidence="17" key="2">
    <citation type="submission" date="2025-09" db="UniProtKB">
        <authorList>
            <consortium name="Ensembl"/>
        </authorList>
    </citation>
    <scope>IDENTIFICATION</scope>
</reference>
<dbReference type="SUPFAM" id="SSF52058">
    <property type="entry name" value="L domain-like"/>
    <property type="match status" value="1"/>
</dbReference>
<evidence type="ECO:0000256" key="14">
    <source>
        <dbReference type="SAM" id="Phobius"/>
    </source>
</evidence>
<feature type="domain" description="LRRNT" evidence="15">
    <location>
        <begin position="178"/>
        <end position="210"/>
    </location>
</feature>
<evidence type="ECO:0000256" key="7">
    <source>
        <dbReference type="ARBA" id="ARBA00022737"/>
    </source>
</evidence>
<dbReference type="InterPro" id="IPR001611">
    <property type="entry name" value="Leu-rich_rpt"/>
</dbReference>
<dbReference type="Gene3D" id="3.80.10.10">
    <property type="entry name" value="Ribonuclease Inhibitor"/>
    <property type="match status" value="2"/>
</dbReference>
<accession>A0A8C3C717</accession>
<evidence type="ECO:0000256" key="2">
    <source>
        <dbReference type="ARBA" id="ARBA00009634"/>
    </source>
</evidence>
<dbReference type="InterPro" id="IPR000372">
    <property type="entry name" value="LRRNT"/>
</dbReference>
<comment type="subcellular location">
    <subcellularLocation>
        <location evidence="1">Membrane</location>
        <topology evidence="1">Single-pass membrane protein</topology>
    </subcellularLocation>
</comment>
<keyword evidence="8" id="KW-0391">Immunity</keyword>
<evidence type="ECO:0000256" key="5">
    <source>
        <dbReference type="ARBA" id="ARBA00022692"/>
    </source>
</evidence>
<feature type="region of interest" description="Disordered" evidence="13">
    <location>
        <begin position="125"/>
        <end position="144"/>
    </location>
</feature>
<keyword evidence="4" id="KW-0433">Leucine-rich repeat</keyword>
<evidence type="ECO:0000259" key="16">
    <source>
        <dbReference type="SMART" id="SM00082"/>
    </source>
</evidence>
<dbReference type="InterPro" id="IPR000483">
    <property type="entry name" value="Cys-rich_flank_reg_C"/>
</dbReference>
<keyword evidence="6" id="KW-0732">Signal</keyword>
<reference evidence="17" key="1">
    <citation type="submission" date="2025-08" db="UniProtKB">
        <authorList>
            <consortium name="Ensembl"/>
        </authorList>
    </citation>
    <scope>IDENTIFICATION</scope>
</reference>
<keyword evidence="9 14" id="KW-1133">Transmembrane helix</keyword>
<evidence type="ECO:0008006" key="19">
    <source>
        <dbReference type="Google" id="ProtNLM"/>
    </source>
</evidence>
<dbReference type="GO" id="GO:0038023">
    <property type="term" value="F:signaling receptor activity"/>
    <property type="evidence" value="ECO:0007669"/>
    <property type="project" value="TreeGrafter"/>
</dbReference>
<dbReference type="Pfam" id="PF13855">
    <property type="entry name" value="LRR_8"/>
    <property type="match status" value="1"/>
</dbReference>
<evidence type="ECO:0000313" key="17">
    <source>
        <dbReference type="Ensembl" id="ENSCMMP00000016479.1"/>
    </source>
</evidence>
<dbReference type="GO" id="GO:0005886">
    <property type="term" value="C:plasma membrane"/>
    <property type="evidence" value="ECO:0007669"/>
    <property type="project" value="TreeGrafter"/>
</dbReference>